<evidence type="ECO:0000256" key="3">
    <source>
        <dbReference type="ARBA" id="ARBA00013571"/>
    </source>
</evidence>
<feature type="region of interest" description="Disordered" evidence="13">
    <location>
        <begin position="97"/>
        <end position="122"/>
    </location>
</feature>
<keyword evidence="9" id="KW-0496">Mitochondrion</keyword>
<dbReference type="Gene3D" id="1.10.287.110">
    <property type="entry name" value="DnaJ domain"/>
    <property type="match status" value="1"/>
</dbReference>
<dbReference type="eggNOG" id="KOG3442">
    <property type="taxonomic scope" value="Eukaryota"/>
</dbReference>
<evidence type="ECO:0000256" key="13">
    <source>
        <dbReference type="SAM" id="MobiDB-lite"/>
    </source>
</evidence>
<dbReference type="FunCoup" id="D8Q8G9">
    <property type="interactions" value="73"/>
</dbReference>
<dbReference type="OMA" id="TRTHRMT"/>
<evidence type="ECO:0000256" key="2">
    <source>
        <dbReference type="ARBA" id="ARBA00008817"/>
    </source>
</evidence>
<dbReference type="VEuPathDB" id="FungiDB:SCHCODRAFT_01173407"/>
<dbReference type="PANTHER" id="PTHR12388:SF0">
    <property type="entry name" value="MITOCHONDRIAL IMPORT INNER MEMBRANE TRANSLOCASE SUBUNIT TIM16"/>
    <property type="match status" value="1"/>
</dbReference>
<keyword evidence="7" id="KW-0653">Protein transport</keyword>
<dbReference type="OrthoDB" id="10262892at2759"/>
<evidence type="ECO:0000256" key="1">
    <source>
        <dbReference type="ARBA" id="ARBA00004637"/>
    </source>
</evidence>
<keyword evidence="15" id="KW-1185">Reference proteome</keyword>
<dbReference type="InterPro" id="IPR036869">
    <property type="entry name" value="J_dom_sf"/>
</dbReference>
<evidence type="ECO:0000256" key="6">
    <source>
        <dbReference type="ARBA" id="ARBA00022792"/>
    </source>
</evidence>
<comment type="subcellular location">
    <subcellularLocation>
        <location evidence="1">Mitochondrion inner membrane</location>
        <topology evidence="1">Peripheral membrane protein</topology>
    </subcellularLocation>
</comment>
<reference evidence="14 15" key="1">
    <citation type="journal article" date="2010" name="Nat. Biotechnol.">
        <title>Genome sequence of the model mushroom Schizophyllum commune.</title>
        <authorList>
            <person name="Ohm R.A."/>
            <person name="de Jong J.F."/>
            <person name="Lugones L.G."/>
            <person name="Aerts A."/>
            <person name="Kothe E."/>
            <person name="Stajich J.E."/>
            <person name="de Vries R.P."/>
            <person name="Record E."/>
            <person name="Levasseur A."/>
            <person name="Baker S.E."/>
            <person name="Bartholomew K.A."/>
            <person name="Coutinho P.M."/>
            <person name="Erdmann S."/>
            <person name="Fowler T.J."/>
            <person name="Gathman A.C."/>
            <person name="Lombard V."/>
            <person name="Henrissat B."/>
            <person name="Knabe N."/>
            <person name="Kuees U."/>
            <person name="Lilly W.W."/>
            <person name="Lindquist E."/>
            <person name="Lucas S."/>
            <person name="Magnuson J.K."/>
            <person name="Piumi F."/>
            <person name="Raudaskoski M."/>
            <person name="Salamov A."/>
            <person name="Schmutz J."/>
            <person name="Schwarze F.W.M.R."/>
            <person name="vanKuyk P.A."/>
            <person name="Horton J.S."/>
            <person name="Grigoriev I.V."/>
            <person name="Woesten H.A.B."/>
        </authorList>
    </citation>
    <scope>NUCLEOTIDE SEQUENCE [LARGE SCALE GENOMIC DNA]</scope>
    <source>
        <strain evidence="15">H4-8 / FGSC 9210</strain>
    </source>
</reference>
<dbReference type="GeneID" id="9587789"/>
<evidence type="ECO:0000256" key="4">
    <source>
        <dbReference type="ARBA" id="ARBA00020721"/>
    </source>
</evidence>
<gene>
    <name evidence="14" type="ORF">SCHCODRAFT_39624</name>
</gene>
<evidence type="ECO:0000256" key="7">
    <source>
        <dbReference type="ARBA" id="ARBA00022927"/>
    </source>
</evidence>
<keyword evidence="6" id="KW-0999">Mitochondrion inner membrane</keyword>
<dbReference type="HOGENOM" id="CLU_101461_1_0_1"/>
<evidence type="ECO:0000256" key="12">
    <source>
        <dbReference type="ARBA" id="ARBA00031407"/>
    </source>
</evidence>
<proteinExistence type="inferred from homology"/>
<accession>D8Q8G9</accession>
<keyword evidence="5" id="KW-0813">Transport</keyword>
<dbReference type="Proteomes" id="UP000007431">
    <property type="component" value="Unassembled WGS sequence"/>
</dbReference>
<name>D8Q8G9_SCHCM</name>
<organism evidence="15">
    <name type="scientific">Schizophyllum commune (strain H4-8 / FGSC 9210)</name>
    <name type="common">Split gill fungus</name>
    <dbReference type="NCBI Taxonomy" id="578458"/>
    <lineage>
        <taxon>Eukaryota</taxon>
        <taxon>Fungi</taxon>
        <taxon>Dikarya</taxon>
        <taxon>Basidiomycota</taxon>
        <taxon>Agaricomycotina</taxon>
        <taxon>Agaricomycetes</taxon>
        <taxon>Agaricomycetidae</taxon>
        <taxon>Agaricales</taxon>
        <taxon>Schizophyllaceae</taxon>
        <taxon>Schizophyllum</taxon>
    </lineage>
</organism>
<comment type="similarity">
    <text evidence="2">Belongs to the TIM16/PAM16 family.</text>
</comment>
<evidence type="ECO:0000313" key="14">
    <source>
        <dbReference type="EMBL" id="EFI95472.1"/>
    </source>
</evidence>
<evidence type="ECO:0000313" key="15">
    <source>
        <dbReference type="Proteomes" id="UP000007431"/>
    </source>
</evidence>
<evidence type="ECO:0000256" key="8">
    <source>
        <dbReference type="ARBA" id="ARBA00023010"/>
    </source>
</evidence>
<dbReference type="PANTHER" id="PTHR12388">
    <property type="entry name" value="MITOCHONDRIA ASSOCIATED GRANULOCYTE MACROPHAGE CSF SIGNALING MOLECULE"/>
    <property type="match status" value="1"/>
</dbReference>
<dbReference type="InParanoid" id="D8Q8G9"/>
<keyword evidence="8" id="KW-0811">Translocation</keyword>
<evidence type="ECO:0000256" key="10">
    <source>
        <dbReference type="ARBA" id="ARBA00023136"/>
    </source>
</evidence>
<evidence type="ECO:0000256" key="9">
    <source>
        <dbReference type="ARBA" id="ARBA00023128"/>
    </source>
</evidence>
<dbReference type="GO" id="GO:0005744">
    <property type="term" value="C:TIM23 mitochondrial import inner membrane translocase complex"/>
    <property type="evidence" value="ECO:0007669"/>
    <property type="project" value="InterPro"/>
</dbReference>
<evidence type="ECO:0000256" key="11">
    <source>
        <dbReference type="ARBA" id="ARBA00030422"/>
    </source>
</evidence>
<feature type="non-terminal residue" evidence="14">
    <location>
        <position position="138"/>
    </location>
</feature>
<dbReference type="GO" id="GO:0030150">
    <property type="term" value="P:protein import into mitochondrial matrix"/>
    <property type="evidence" value="ECO:0007669"/>
    <property type="project" value="InterPro"/>
</dbReference>
<dbReference type="STRING" id="578458.D8Q8G9"/>
<keyword evidence="10" id="KW-0472">Membrane</keyword>
<dbReference type="EMBL" id="GL377308">
    <property type="protein sequence ID" value="EFI95472.1"/>
    <property type="molecule type" value="Genomic_DNA"/>
</dbReference>
<dbReference type="KEGG" id="scm:SCHCO_01173407"/>
<evidence type="ECO:0000256" key="5">
    <source>
        <dbReference type="ARBA" id="ARBA00022448"/>
    </source>
</evidence>
<sequence length="138" mass="15254">MSSPKALIQILISGSVIFGRALRAGAQQAIKNAKYTPEAVAGGDVAGLKNATSQSITDQLTRQHRMTLDEAELILNVKREAEMEQVLKNYEHLFKMNSPKEAPAQPQKPVRGKKLAPPSHSHYLQSKVVRARERIEAE</sequence>
<dbReference type="AlphaFoldDB" id="D8Q8G9"/>
<dbReference type="Pfam" id="PF03656">
    <property type="entry name" value="Pam16"/>
    <property type="match status" value="1"/>
</dbReference>
<protein>
    <recommendedName>
        <fullName evidence="4">Mitochondrial import inner membrane translocase subunit TIM16</fullName>
    </recommendedName>
    <alternativeName>
        <fullName evidence="3">Mitochondrial import inner membrane translocase subunit tim16</fullName>
    </alternativeName>
    <alternativeName>
        <fullName evidence="11 12">Presequence translocated-associated motor subunit PAM16</fullName>
    </alternativeName>
</protein>
<dbReference type="InterPro" id="IPR005341">
    <property type="entry name" value="Tim16"/>
</dbReference>